<dbReference type="Proteomes" id="UP000759131">
    <property type="component" value="Unassembled WGS sequence"/>
</dbReference>
<reference evidence="2" key="1">
    <citation type="submission" date="2020-11" db="EMBL/GenBank/DDBJ databases">
        <authorList>
            <person name="Tran Van P."/>
        </authorList>
    </citation>
    <scope>NUCLEOTIDE SEQUENCE</scope>
</reference>
<sequence length="298" mass="34722">MSADYESNFDTESEAEDKRSVKRQSREDWSATESSAAKQLRPSKNVLVDETDKTERIIRNRFQTLSAYSRHKMLVNEYILNYSGSTAKLVRDTSRDVTEYQVLKDNHRFIWDDVSEDDLSWGQRLAKKYYNLLFKEYCICDLSRYKDNKFGMRWRTEKEVLEGKGQFGCGGKGCANTEALKSWEVLFKYEELGEQKSALVKLRLCEDCSPKLNYRQKRREIKRHKKSHKKSKSDKSKKPSDGEEGVEVSEPEVSSSSANTSHEITDTVNEIWTKPQIIADTEQPIDDEFDRYLDDLLV</sequence>
<dbReference type="EMBL" id="OC868142">
    <property type="protein sequence ID" value="CAD7633886.1"/>
    <property type="molecule type" value="Genomic_DNA"/>
</dbReference>
<feature type="region of interest" description="Disordered" evidence="1">
    <location>
        <begin position="1"/>
        <end position="41"/>
    </location>
</feature>
<dbReference type="PANTHER" id="PTHR11567">
    <property type="entry name" value="ACID PHOSPHATASE-RELATED"/>
    <property type="match status" value="1"/>
</dbReference>
<dbReference type="InterPro" id="IPR019129">
    <property type="entry name" value="Folate-sensitive_fs_Fra10Ac1"/>
</dbReference>
<evidence type="ECO:0000313" key="2">
    <source>
        <dbReference type="EMBL" id="CAD7633886.1"/>
    </source>
</evidence>
<keyword evidence="3" id="KW-1185">Reference proteome</keyword>
<dbReference type="InterPro" id="IPR050645">
    <property type="entry name" value="Histidine_acid_phosphatase"/>
</dbReference>
<dbReference type="OrthoDB" id="197967at2759"/>
<name>A0A7R9Q609_9ACAR</name>
<dbReference type="GO" id="GO:0016791">
    <property type="term" value="F:phosphatase activity"/>
    <property type="evidence" value="ECO:0007669"/>
    <property type="project" value="TreeGrafter"/>
</dbReference>
<organism evidence="2">
    <name type="scientific">Medioppia subpectinata</name>
    <dbReference type="NCBI Taxonomy" id="1979941"/>
    <lineage>
        <taxon>Eukaryota</taxon>
        <taxon>Metazoa</taxon>
        <taxon>Ecdysozoa</taxon>
        <taxon>Arthropoda</taxon>
        <taxon>Chelicerata</taxon>
        <taxon>Arachnida</taxon>
        <taxon>Acari</taxon>
        <taxon>Acariformes</taxon>
        <taxon>Sarcoptiformes</taxon>
        <taxon>Oribatida</taxon>
        <taxon>Brachypylina</taxon>
        <taxon>Oppioidea</taxon>
        <taxon>Oppiidae</taxon>
        <taxon>Medioppia</taxon>
    </lineage>
</organism>
<proteinExistence type="predicted"/>
<dbReference type="EMBL" id="CAJPIZ010013567">
    <property type="protein sequence ID" value="CAG2114316.1"/>
    <property type="molecule type" value="Genomic_DNA"/>
</dbReference>
<feature type="compositionally biased region" description="Basic and acidic residues" evidence="1">
    <location>
        <begin position="16"/>
        <end position="29"/>
    </location>
</feature>
<dbReference type="Pfam" id="PF09725">
    <property type="entry name" value="Fra10Ac1"/>
    <property type="match status" value="1"/>
</dbReference>
<evidence type="ECO:0000256" key="1">
    <source>
        <dbReference type="SAM" id="MobiDB-lite"/>
    </source>
</evidence>
<dbReference type="AlphaFoldDB" id="A0A7R9Q609"/>
<feature type="compositionally biased region" description="Basic residues" evidence="1">
    <location>
        <begin position="219"/>
        <end position="232"/>
    </location>
</feature>
<protein>
    <recommendedName>
        <fullName evidence="4">Protein FRA10AC1</fullName>
    </recommendedName>
</protein>
<accession>A0A7R9Q609</accession>
<feature type="region of interest" description="Disordered" evidence="1">
    <location>
        <begin position="219"/>
        <end position="268"/>
    </location>
</feature>
<gene>
    <name evidence="2" type="ORF">OSB1V03_LOCUS14282</name>
</gene>
<evidence type="ECO:0000313" key="3">
    <source>
        <dbReference type="Proteomes" id="UP000759131"/>
    </source>
</evidence>
<dbReference type="PANTHER" id="PTHR11567:SF25">
    <property type="entry name" value="PROTEIN FRA10AC1"/>
    <property type="match status" value="1"/>
</dbReference>
<feature type="compositionally biased region" description="Polar residues" evidence="1">
    <location>
        <begin position="258"/>
        <end position="268"/>
    </location>
</feature>
<evidence type="ECO:0008006" key="4">
    <source>
        <dbReference type="Google" id="ProtNLM"/>
    </source>
</evidence>